<sequence length="208" mass="22815">MLWGVHALERRAMRRVSRRAGACSTEASGELRFRESGAAAAVSDVVSTGGDGLHSREREETGRFLRTGAWSDDSAQFVQSKQETAHAGRGPLFVDDVSSQDVEKSSGSIVFGGEGQVSVKLATDWRLPWHEMKSLAKQPIVVLMLCLASRDGGYASTCSHFNAYKLFFFKETLDPSDCVGWLTNIHALLTSTPREHLASVYQNQTDAF</sequence>
<organism evidence="1">
    <name type="scientific">Phytophthora nicotianae</name>
    <name type="common">Potato buckeye rot agent</name>
    <name type="synonym">Phytophthora parasitica</name>
    <dbReference type="NCBI Taxonomy" id="4792"/>
    <lineage>
        <taxon>Eukaryota</taxon>
        <taxon>Sar</taxon>
        <taxon>Stramenopiles</taxon>
        <taxon>Oomycota</taxon>
        <taxon>Peronosporomycetes</taxon>
        <taxon>Peronosporales</taxon>
        <taxon>Peronosporaceae</taxon>
        <taxon>Phytophthora</taxon>
    </lineage>
</organism>
<reference evidence="1" key="1">
    <citation type="submission" date="2013-11" db="EMBL/GenBank/DDBJ databases">
        <title>The Genome Sequence of Phytophthora parasitica IAC_01/95.</title>
        <authorList>
            <consortium name="The Broad Institute Genomics Platform"/>
            <person name="Russ C."/>
            <person name="Tyler B."/>
            <person name="Panabieres F."/>
            <person name="Shan W."/>
            <person name="Tripathy S."/>
            <person name="Grunwald N."/>
            <person name="Machado M."/>
            <person name="Johnson C.S."/>
            <person name="Arredondo F."/>
            <person name="Hong C."/>
            <person name="Coffey M."/>
            <person name="Young S.K."/>
            <person name="Zeng Q."/>
            <person name="Gargeya S."/>
            <person name="Fitzgerald M."/>
            <person name="Abouelleil A."/>
            <person name="Alvarado L."/>
            <person name="Chapman S.B."/>
            <person name="Gainer-Dewar J."/>
            <person name="Goldberg J."/>
            <person name="Griggs A."/>
            <person name="Gujja S."/>
            <person name="Hansen M."/>
            <person name="Howarth C."/>
            <person name="Imamovic A."/>
            <person name="Ireland A."/>
            <person name="Larimer J."/>
            <person name="McCowan C."/>
            <person name="Murphy C."/>
            <person name="Pearson M."/>
            <person name="Poon T.W."/>
            <person name="Priest M."/>
            <person name="Roberts A."/>
            <person name="Saif S."/>
            <person name="Shea T."/>
            <person name="Sykes S."/>
            <person name="Wortman J."/>
            <person name="Nusbaum C."/>
            <person name="Birren B."/>
        </authorList>
    </citation>
    <scope>NUCLEOTIDE SEQUENCE [LARGE SCALE GENOMIC DNA]</scope>
    <source>
        <strain evidence="1">IAC_01/95</strain>
    </source>
</reference>
<protein>
    <submittedName>
        <fullName evidence="1">Uncharacterized protein</fullName>
    </submittedName>
</protein>
<dbReference type="AlphaFoldDB" id="W2M2T3"/>
<dbReference type="EMBL" id="KI696863">
    <property type="protein sequence ID" value="ETM30702.1"/>
    <property type="molecule type" value="Genomic_DNA"/>
</dbReference>
<evidence type="ECO:0000313" key="1">
    <source>
        <dbReference type="EMBL" id="ETM30702.1"/>
    </source>
</evidence>
<gene>
    <name evidence="1" type="ORF">L914_21621</name>
</gene>
<accession>W2M2T3</accession>
<name>W2M2T3_PHYNI</name>
<proteinExistence type="predicted"/>
<dbReference type="Proteomes" id="UP000054532">
    <property type="component" value="Unassembled WGS sequence"/>
</dbReference>
<dbReference type="VEuPathDB" id="FungiDB:PPTG_18400"/>